<dbReference type="Proteomes" id="UP000510886">
    <property type="component" value="Chromosome"/>
</dbReference>
<keyword evidence="8" id="KW-0472">Membrane</keyword>
<protein>
    <submittedName>
        <fullName evidence="10">Energy-coupling factor transporter ATPase</fullName>
    </submittedName>
</protein>
<dbReference type="PANTHER" id="PTHR43553">
    <property type="entry name" value="HEAVY METAL TRANSPORTER"/>
    <property type="match status" value="1"/>
</dbReference>
<evidence type="ECO:0000256" key="5">
    <source>
        <dbReference type="ARBA" id="ARBA00022741"/>
    </source>
</evidence>
<comment type="similarity">
    <text evidence="2">Belongs to the ABC transporter superfamily.</text>
</comment>
<organism evidence="10 11">
    <name type="scientific">Ligilactobacillus saerimneri</name>
    <dbReference type="NCBI Taxonomy" id="228229"/>
    <lineage>
        <taxon>Bacteria</taxon>
        <taxon>Bacillati</taxon>
        <taxon>Bacillota</taxon>
        <taxon>Bacilli</taxon>
        <taxon>Lactobacillales</taxon>
        <taxon>Lactobacillaceae</taxon>
        <taxon>Ligilactobacillus</taxon>
    </lineage>
</organism>
<dbReference type="InterPro" id="IPR017871">
    <property type="entry name" value="ABC_transporter-like_CS"/>
</dbReference>
<dbReference type="SMART" id="SM00382">
    <property type="entry name" value="AAA"/>
    <property type="match status" value="1"/>
</dbReference>
<dbReference type="FunFam" id="3.40.50.300:FF:000224">
    <property type="entry name" value="Energy-coupling factor transporter ATP-binding protein EcfA"/>
    <property type="match status" value="1"/>
</dbReference>
<dbReference type="PROSITE" id="PS50893">
    <property type="entry name" value="ABC_TRANSPORTER_2"/>
    <property type="match status" value="1"/>
</dbReference>
<dbReference type="NCBIfam" id="TIGR04520">
    <property type="entry name" value="ECF_ATPase_1"/>
    <property type="match status" value="1"/>
</dbReference>
<evidence type="ECO:0000313" key="10">
    <source>
        <dbReference type="EMBL" id="QLL78376.1"/>
    </source>
</evidence>
<keyword evidence="3" id="KW-0813">Transport</keyword>
<dbReference type="InterPro" id="IPR027417">
    <property type="entry name" value="P-loop_NTPase"/>
</dbReference>
<accession>A0A7H9EL26</accession>
<keyword evidence="6" id="KW-0067">ATP-binding</keyword>
<keyword evidence="4" id="KW-1003">Cell membrane</keyword>
<evidence type="ECO:0000256" key="7">
    <source>
        <dbReference type="ARBA" id="ARBA00022967"/>
    </source>
</evidence>
<evidence type="ECO:0000256" key="6">
    <source>
        <dbReference type="ARBA" id="ARBA00022840"/>
    </source>
</evidence>
<keyword evidence="5" id="KW-0547">Nucleotide-binding</keyword>
<dbReference type="PROSITE" id="PS00211">
    <property type="entry name" value="ABC_TRANSPORTER_1"/>
    <property type="match status" value="1"/>
</dbReference>
<proteinExistence type="inferred from homology"/>
<dbReference type="EMBL" id="CP047418">
    <property type="protein sequence ID" value="QLL78376.1"/>
    <property type="molecule type" value="Genomic_DNA"/>
</dbReference>
<dbReference type="InterPro" id="IPR050095">
    <property type="entry name" value="ECF_ABC_transporter_ATP-bd"/>
</dbReference>
<dbReference type="AlphaFoldDB" id="A0A7H9EL26"/>
<dbReference type="KEGG" id="lsw:GTO87_07130"/>
<dbReference type="InterPro" id="IPR015856">
    <property type="entry name" value="ABC_transpr_CbiO/EcfA_su"/>
</dbReference>
<dbReference type="InterPro" id="IPR003593">
    <property type="entry name" value="AAA+_ATPase"/>
</dbReference>
<evidence type="ECO:0000256" key="4">
    <source>
        <dbReference type="ARBA" id="ARBA00022475"/>
    </source>
</evidence>
<evidence type="ECO:0000256" key="8">
    <source>
        <dbReference type="ARBA" id="ARBA00023136"/>
    </source>
</evidence>
<dbReference type="Pfam" id="PF00005">
    <property type="entry name" value="ABC_tran"/>
    <property type="match status" value="1"/>
</dbReference>
<dbReference type="InterPro" id="IPR003439">
    <property type="entry name" value="ABC_transporter-like_ATP-bd"/>
</dbReference>
<dbReference type="GO" id="GO:0005524">
    <property type="term" value="F:ATP binding"/>
    <property type="evidence" value="ECO:0007669"/>
    <property type="project" value="UniProtKB-KW"/>
</dbReference>
<dbReference type="GO" id="GO:0043190">
    <property type="term" value="C:ATP-binding cassette (ABC) transporter complex"/>
    <property type="evidence" value="ECO:0007669"/>
    <property type="project" value="TreeGrafter"/>
</dbReference>
<dbReference type="CDD" id="cd03225">
    <property type="entry name" value="ABC_cobalt_CbiO_domain1"/>
    <property type="match status" value="1"/>
</dbReference>
<dbReference type="GO" id="GO:0016887">
    <property type="term" value="F:ATP hydrolysis activity"/>
    <property type="evidence" value="ECO:0007669"/>
    <property type="project" value="InterPro"/>
</dbReference>
<feature type="domain" description="ABC transporter" evidence="9">
    <location>
        <begin position="5"/>
        <end position="238"/>
    </location>
</feature>
<sequence length="277" mass="30939">MGKIIEVKDLTFHYPDQKEPLFDQLSLSIERGQWVAIIGHNGSGKSTLVRIIDGLLAPQAGTIFVDGISVTPENIWQIREKIGMVFQNPDNQFVSADVEGDVAFGMENLGLDRDVMKYRVDQALRKVNMEDFKGHDPSRLSGGQKQRVAIAGVLTLRPDVIIFDEATSMLDPEGRQDIIKLMTKLHKKGYTLISITHNIDEAAMADRVCVIDDGKIAADSSPAEIFAQEKELIAMGLDVPYSERLKDELLHNGIEVPHEYLTEKGMVDWLCKLHSKN</sequence>
<dbReference type="RefSeq" id="WP_180848613.1">
    <property type="nucleotide sequence ID" value="NZ_CP047418.1"/>
</dbReference>
<evidence type="ECO:0000259" key="9">
    <source>
        <dbReference type="PROSITE" id="PS50893"/>
    </source>
</evidence>
<gene>
    <name evidence="10" type="ORF">GTO87_07130</name>
</gene>
<evidence type="ECO:0000256" key="2">
    <source>
        <dbReference type="ARBA" id="ARBA00005417"/>
    </source>
</evidence>
<dbReference type="GO" id="GO:0042626">
    <property type="term" value="F:ATPase-coupled transmembrane transporter activity"/>
    <property type="evidence" value="ECO:0007669"/>
    <property type="project" value="TreeGrafter"/>
</dbReference>
<dbReference type="InterPro" id="IPR030947">
    <property type="entry name" value="EcfA_1"/>
</dbReference>
<dbReference type="Gene3D" id="3.40.50.300">
    <property type="entry name" value="P-loop containing nucleotide triphosphate hydrolases"/>
    <property type="match status" value="1"/>
</dbReference>
<keyword evidence="7" id="KW-1278">Translocase</keyword>
<comment type="subcellular location">
    <subcellularLocation>
        <location evidence="1">Cell membrane</location>
        <topology evidence="1">Peripheral membrane protein</topology>
    </subcellularLocation>
</comment>
<evidence type="ECO:0000256" key="1">
    <source>
        <dbReference type="ARBA" id="ARBA00004202"/>
    </source>
</evidence>
<reference evidence="10 11" key="1">
    <citation type="submission" date="2020-01" db="EMBL/GenBank/DDBJ databases">
        <title>Complete and circular genome sequences of six lactobacillus isolates from horses.</title>
        <authorList>
            <person name="Hassan H.M."/>
        </authorList>
    </citation>
    <scope>NUCLEOTIDE SEQUENCE [LARGE SCALE GENOMIC DNA]</scope>
    <source>
        <strain evidence="10 11">1A</strain>
    </source>
</reference>
<dbReference type="NCBIfam" id="NF010167">
    <property type="entry name" value="PRK13648.1"/>
    <property type="match status" value="1"/>
</dbReference>
<evidence type="ECO:0000256" key="3">
    <source>
        <dbReference type="ARBA" id="ARBA00022448"/>
    </source>
</evidence>
<dbReference type="SUPFAM" id="SSF52540">
    <property type="entry name" value="P-loop containing nucleoside triphosphate hydrolases"/>
    <property type="match status" value="1"/>
</dbReference>
<dbReference type="PANTHER" id="PTHR43553:SF24">
    <property type="entry name" value="ENERGY-COUPLING FACTOR TRANSPORTER ATP-BINDING PROTEIN ECFA1"/>
    <property type="match status" value="1"/>
</dbReference>
<name>A0A7H9EL26_9LACO</name>
<evidence type="ECO:0000313" key="11">
    <source>
        <dbReference type="Proteomes" id="UP000510886"/>
    </source>
</evidence>